<feature type="compositionally biased region" description="Gly residues" evidence="1">
    <location>
        <begin position="827"/>
        <end position="844"/>
    </location>
</feature>
<reference evidence="2 3" key="1">
    <citation type="submission" date="2020-04" db="EMBL/GenBank/DDBJ databases">
        <title>Genome sequencing of novel species.</title>
        <authorList>
            <person name="Heo J."/>
            <person name="Kim S.-J."/>
            <person name="Kim J.-S."/>
            <person name="Hong S.-B."/>
            <person name="Kwon S.-W."/>
        </authorList>
    </citation>
    <scope>NUCLEOTIDE SEQUENCE [LARGE SCALE GENOMIC DNA]</scope>
    <source>
        <strain evidence="2 3">MFER-1</strain>
    </source>
</reference>
<dbReference type="RefSeq" id="WP_169281115.1">
    <property type="nucleotide sequence ID" value="NZ_CP051680.1"/>
</dbReference>
<organism evidence="2 3">
    <name type="scientific">Cohnella herbarum</name>
    <dbReference type="NCBI Taxonomy" id="2728023"/>
    <lineage>
        <taxon>Bacteria</taxon>
        <taxon>Bacillati</taxon>
        <taxon>Bacillota</taxon>
        <taxon>Bacilli</taxon>
        <taxon>Bacillales</taxon>
        <taxon>Paenibacillaceae</taxon>
        <taxon>Cohnella</taxon>
    </lineage>
</organism>
<proteinExistence type="predicted"/>
<dbReference type="AlphaFoldDB" id="A0A7Z2VKX0"/>
<sequence length="912" mass="100983">MKKRRRMLQGAIALAIVVILVLAVVIRYEKEEKEPSVAAVADPTDVLQSVPDRWAEISQWRMASPSFETNADTPLILYRNEQNKQVVFVRQGSIFFETVEGEEGAPLIKLSGQQAFYWVNGDNLLIGVTLKPDNPESYLRGKWYALRMQEETKPTVIEVENAFQDPESVLSVSIADNPELFVLAIADDVKRYREYVYRPGYNELLPINMETGKGGEAAYDRFIEQRPSAAGKPLAFRKVTSAQDGSGETLRSLEDERGTIIVATWGSDNQGYMRYPGYRAERLVWKTDVLGQRHPFVLLNSGDNDHNGDKVGQRMLSFPFNGSVSVLEADEELLDENWRMVDFRSFYRESEGTIDTIRYVMTGVRYESAIVRRHFNSELPLVREEGGLLTFRDSTGMSRSLSVFDLLFSSGELNQMWLGQSVSLAEFEDESLESRPTIKEKLPQKILDIAWGETNVPEEVQKAMTTADSSGENCVFNCDPDYWAQLQIRSIDGVWYVLKEKQLYRLDGDGFKLVGELPVTLQLTIGEGANGYTAQDYIRADGSWYIADTFADRVIRLTDKFEIDGVLEMPMPTRLHADEDGKLKIESLKGSTTVGLEKLNIVLQSPVPTIDGGKRSGEGTEVDAASYYEDTVTGNEWIAAFNGNVFMVSKQGNRTKLLRHFIGYPENGRTISKILPYGKDIFVLLENRMVRFANNGQWKETISFYEAPGVCNVWADGEGSYAYDAKQGLAYLVHGCSIYEIDLQRGTGQPIFTQEEARFGKLAEYGGNVYFSVEGSAGTYSMVPYPYSNVLVALDKASGNVTRYRLDKGWVSERLAGDGEGARSEVGGKGMGTGTGTGAGAGGRGSERLAEDGDGNGTGSEVGGKGTRGTGSNGAAFLWFAYKSYSGVVAENQAQAATLDLSQIATEALMVP</sequence>
<dbReference type="Proteomes" id="UP000502248">
    <property type="component" value="Chromosome"/>
</dbReference>
<name>A0A7Z2VKX0_9BACL</name>
<accession>A0A7Z2VKX0</accession>
<gene>
    <name evidence="2" type="ORF">HH215_17675</name>
</gene>
<feature type="region of interest" description="Disordered" evidence="1">
    <location>
        <begin position="819"/>
        <end position="867"/>
    </location>
</feature>
<dbReference type="EMBL" id="CP051680">
    <property type="protein sequence ID" value="QJD84835.1"/>
    <property type="molecule type" value="Genomic_DNA"/>
</dbReference>
<evidence type="ECO:0000313" key="3">
    <source>
        <dbReference type="Proteomes" id="UP000502248"/>
    </source>
</evidence>
<keyword evidence="3" id="KW-1185">Reference proteome</keyword>
<dbReference type="KEGG" id="cheb:HH215_17675"/>
<feature type="compositionally biased region" description="Gly residues" evidence="1">
    <location>
        <begin position="855"/>
        <end position="867"/>
    </location>
</feature>
<evidence type="ECO:0000313" key="2">
    <source>
        <dbReference type="EMBL" id="QJD84835.1"/>
    </source>
</evidence>
<evidence type="ECO:0000256" key="1">
    <source>
        <dbReference type="SAM" id="MobiDB-lite"/>
    </source>
</evidence>
<protein>
    <submittedName>
        <fullName evidence="2">Uncharacterized protein</fullName>
    </submittedName>
</protein>